<dbReference type="Pfam" id="PF07715">
    <property type="entry name" value="Plug"/>
    <property type="match status" value="1"/>
</dbReference>
<dbReference type="PANTHER" id="PTHR32552">
    <property type="entry name" value="FERRICHROME IRON RECEPTOR-RELATED"/>
    <property type="match status" value="1"/>
</dbReference>
<evidence type="ECO:0000256" key="6">
    <source>
        <dbReference type="ARBA" id="ARBA00023004"/>
    </source>
</evidence>
<evidence type="ECO:0000256" key="9">
    <source>
        <dbReference type="ARBA" id="ARBA00023136"/>
    </source>
</evidence>
<proteinExistence type="inferred from homology"/>
<gene>
    <name evidence="16" type="ORF">D3876_01675</name>
</gene>
<comment type="subcellular location">
    <subcellularLocation>
        <location evidence="1 11">Cell outer membrane</location>
        <topology evidence="1 11">Multi-pass membrane protein</topology>
    </subcellularLocation>
</comment>
<keyword evidence="13" id="KW-0732">Signal</keyword>
<evidence type="ECO:0000256" key="7">
    <source>
        <dbReference type="ARBA" id="ARBA00023065"/>
    </source>
</evidence>
<dbReference type="EMBL" id="QYUM01000002">
    <property type="protein sequence ID" value="RJF94168.1"/>
    <property type="molecule type" value="Genomic_DNA"/>
</dbReference>
<dbReference type="Proteomes" id="UP000286100">
    <property type="component" value="Unassembled WGS sequence"/>
</dbReference>
<reference evidence="16 17" key="1">
    <citation type="submission" date="2018-09" db="EMBL/GenBank/DDBJ databases">
        <authorList>
            <person name="Zhu H."/>
        </authorList>
    </citation>
    <scope>NUCLEOTIDE SEQUENCE [LARGE SCALE GENOMIC DNA]</scope>
    <source>
        <strain evidence="16 17">K2R01-6</strain>
    </source>
</reference>
<dbReference type="OrthoDB" id="7192131at2"/>
<evidence type="ECO:0000259" key="14">
    <source>
        <dbReference type="Pfam" id="PF00593"/>
    </source>
</evidence>
<name>A0A418WSD3_9SPHN</name>
<keyword evidence="17" id="KW-1185">Reference proteome</keyword>
<dbReference type="GO" id="GO:0006826">
    <property type="term" value="P:iron ion transport"/>
    <property type="evidence" value="ECO:0007669"/>
    <property type="project" value="UniProtKB-KW"/>
</dbReference>
<dbReference type="Gene3D" id="2.40.170.20">
    <property type="entry name" value="TonB-dependent receptor, beta-barrel domain"/>
    <property type="match status" value="1"/>
</dbReference>
<dbReference type="AlphaFoldDB" id="A0A418WSD3"/>
<dbReference type="SUPFAM" id="SSF56935">
    <property type="entry name" value="Porins"/>
    <property type="match status" value="1"/>
</dbReference>
<keyword evidence="10 11" id="KW-0998">Cell outer membrane</keyword>
<dbReference type="InterPro" id="IPR036942">
    <property type="entry name" value="Beta-barrel_TonB_sf"/>
</dbReference>
<evidence type="ECO:0000256" key="3">
    <source>
        <dbReference type="ARBA" id="ARBA00022452"/>
    </source>
</evidence>
<keyword evidence="9 11" id="KW-0472">Membrane</keyword>
<evidence type="ECO:0000256" key="10">
    <source>
        <dbReference type="ARBA" id="ARBA00023237"/>
    </source>
</evidence>
<feature type="signal peptide" evidence="13">
    <location>
        <begin position="1"/>
        <end position="28"/>
    </location>
</feature>
<comment type="similarity">
    <text evidence="11 12">Belongs to the TonB-dependent receptor family.</text>
</comment>
<evidence type="ECO:0000259" key="15">
    <source>
        <dbReference type="Pfam" id="PF07715"/>
    </source>
</evidence>
<dbReference type="PANTHER" id="PTHR32552:SF81">
    <property type="entry name" value="TONB-DEPENDENT OUTER MEMBRANE RECEPTOR"/>
    <property type="match status" value="1"/>
</dbReference>
<sequence>MTIHKVSKPLTCLLLCSSAMSFAHPALAQTGETTLDDATGLEEIVVTAQKREESLQDTPISIAAFTADDLENKGISGLVDLRANVPNLQLTPHPNSAATTQIFMRGVGLSDDQITQDGGVAVYMDGVYVARSQGQALEVAELERVEVLRGPQGTLYGRNATGGAINFITKKPELGEFRFKGQFTLGNYDNRRVKASVNVALGETLAARFSYMVAKQDGFIDNPGTIVERWGDKDRQAMRADVLWQPSDAFNLRYSYDRSEIEDTPIYVALSPLHPRTIPRPDAGSPLVRDVVPNDVTSQGHSLIAEWNASDSILLRSITGYRKLDNFQNQDYLTGAVGPFPLQKNSSRAKQDQWSQELQLIGDALDRQLEYVVGGYWFSEEGDNFSNSFSPPTRTRSFTTTTIKNESWAVFGQATYSPEALDRRLHVTIGARQSWDQREATLARQTQVNNGPIVPVPGIGDGNRKFKDFSPSFVLAYDVAENANVYGKVVKGYKSGGYNTRASSIARFNQGFDSETLWSYELGMKSQWLDNTVRFNAAAFVSKYEDIQINVQSDPTNIRITDVLNAGKATVKGVEVDVTLAPVRSVRLGINYGYLDAQYDEVIDAAGNDVSANYRFTNAPKHTLALDFNYDLPELPIGQVSANVNYTMQSDKFTSSTITGGKYIIGDYGLLNARLNLAEIPGVDGVRLGLWGRNLTNTDYYIMQFNIGRPGALFGEPRTYGVDLSFDF</sequence>
<keyword evidence="5 11" id="KW-0812">Transmembrane</keyword>
<keyword evidence="6" id="KW-0408">Iron</keyword>
<dbReference type="InterPro" id="IPR000531">
    <property type="entry name" value="Beta-barrel_TonB"/>
</dbReference>
<evidence type="ECO:0000313" key="17">
    <source>
        <dbReference type="Proteomes" id="UP000286100"/>
    </source>
</evidence>
<keyword evidence="16" id="KW-0675">Receptor</keyword>
<organism evidence="16 17">
    <name type="scientific">Sphingomonas cavernae</name>
    <dbReference type="NCBI Taxonomy" id="2320861"/>
    <lineage>
        <taxon>Bacteria</taxon>
        <taxon>Pseudomonadati</taxon>
        <taxon>Pseudomonadota</taxon>
        <taxon>Alphaproteobacteria</taxon>
        <taxon>Sphingomonadales</taxon>
        <taxon>Sphingomonadaceae</taxon>
        <taxon>Sphingomonas</taxon>
    </lineage>
</organism>
<dbReference type="PROSITE" id="PS52016">
    <property type="entry name" value="TONB_DEPENDENT_REC_3"/>
    <property type="match status" value="1"/>
</dbReference>
<evidence type="ECO:0000256" key="11">
    <source>
        <dbReference type="PROSITE-ProRule" id="PRU01360"/>
    </source>
</evidence>
<evidence type="ECO:0000256" key="1">
    <source>
        <dbReference type="ARBA" id="ARBA00004571"/>
    </source>
</evidence>
<dbReference type="Pfam" id="PF00593">
    <property type="entry name" value="TonB_dep_Rec_b-barrel"/>
    <property type="match status" value="1"/>
</dbReference>
<evidence type="ECO:0000256" key="2">
    <source>
        <dbReference type="ARBA" id="ARBA00022448"/>
    </source>
</evidence>
<feature type="domain" description="TonB-dependent receptor-like beta-barrel" evidence="14">
    <location>
        <begin position="288"/>
        <end position="695"/>
    </location>
</feature>
<dbReference type="InterPro" id="IPR012910">
    <property type="entry name" value="Plug_dom"/>
</dbReference>
<comment type="caution">
    <text evidence="16">The sequence shown here is derived from an EMBL/GenBank/DDBJ whole genome shotgun (WGS) entry which is preliminary data.</text>
</comment>
<evidence type="ECO:0000256" key="13">
    <source>
        <dbReference type="SAM" id="SignalP"/>
    </source>
</evidence>
<evidence type="ECO:0000256" key="4">
    <source>
        <dbReference type="ARBA" id="ARBA00022496"/>
    </source>
</evidence>
<keyword evidence="7" id="KW-0406">Ion transport</keyword>
<accession>A0A418WSD3</accession>
<keyword evidence="3 11" id="KW-1134">Transmembrane beta strand</keyword>
<feature type="chain" id="PRO_5019127469" evidence="13">
    <location>
        <begin position="29"/>
        <end position="728"/>
    </location>
</feature>
<evidence type="ECO:0000313" key="16">
    <source>
        <dbReference type="EMBL" id="RJF94168.1"/>
    </source>
</evidence>
<dbReference type="RefSeq" id="WP_119760898.1">
    <property type="nucleotide sequence ID" value="NZ_QYUM01000002.1"/>
</dbReference>
<feature type="domain" description="TonB-dependent receptor plug" evidence="15">
    <location>
        <begin position="55"/>
        <end position="164"/>
    </location>
</feature>
<evidence type="ECO:0000256" key="5">
    <source>
        <dbReference type="ARBA" id="ARBA00022692"/>
    </source>
</evidence>
<keyword evidence="4" id="KW-0410">Iron transport</keyword>
<keyword evidence="2 11" id="KW-0813">Transport</keyword>
<keyword evidence="8 12" id="KW-0798">TonB box</keyword>
<protein>
    <submittedName>
        <fullName evidence="16">TonB-dependent receptor</fullName>
    </submittedName>
</protein>
<dbReference type="InterPro" id="IPR039426">
    <property type="entry name" value="TonB-dep_rcpt-like"/>
</dbReference>
<evidence type="ECO:0000256" key="8">
    <source>
        <dbReference type="ARBA" id="ARBA00023077"/>
    </source>
</evidence>
<dbReference type="CDD" id="cd01347">
    <property type="entry name" value="ligand_gated_channel"/>
    <property type="match status" value="1"/>
</dbReference>
<evidence type="ECO:0000256" key="12">
    <source>
        <dbReference type="RuleBase" id="RU003357"/>
    </source>
</evidence>
<dbReference type="GO" id="GO:0009279">
    <property type="term" value="C:cell outer membrane"/>
    <property type="evidence" value="ECO:0007669"/>
    <property type="project" value="UniProtKB-SubCell"/>
</dbReference>